<evidence type="ECO:0000313" key="4">
    <source>
        <dbReference type="Proteomes" id="UP000231581"/>
    </source>
</evidence>
<dbReference type="EC" id="3.5.1.88" evidence="2"/>
<gene>
    <name evidence="2 3" type="primary">def</name>
    <name evidence="3" type="ORF">COX00_01200</name>
</gene>
<keyword evidence="2" id="KW-0479">Metal-binding</keyword>
<dbReference type="SUPFAM" id="SSF56420">
    <property type="entry name" value="Peptide deformylase"/>
    <property type="match status" value="1"/>
</dbReference>
<comment type="cofactor">
    <cofactor evidence="2">
        <name>Fe(2+)</name>
        <dbReference type="ChEBI" id="CHEBI:29033"/>
    </cofactor>
    <text evidence="2">Binds 1 Fe(2+) ion.</text>
</comment>
<reference evidence="3 4" key="1">
    <citation type="submission" date="2017-09" db="EMBL/GenBank/DDBJ databases">
        <title>Depth-based differentiation of microbial function through sediment-hosted aquifers and enrichment of novel symbionts in the deep terrestrial subsurface.</title>
        <authorList>
            <person name="Probst A.J."/>
            <person name="Ladd B."/>
            <person name="Jarett J.K."/>
            <person name="Geller-Mcgrath D.E."/>
            <person name="Sieber C.M."/>
            <person name="Emerson J.B."/>
            <person name="Anantharaman K."/>
            <person name="Thomas B.C."/>
            <person name="Malmstrom R."/>
            <person name="Stieglmeier M."/>
            <person name="Klingl A."/>
            <person name="Woyke T."/>
            <person name="Ryan C.M."/>
            <person name="Banfield J.F."/>
        </authorList>
    </citation>
    <scope>NUCLEOTIDE SEQUENCE [LARGE SCALE GENOMIC DNA]</scope>
    <source>
        <strain evidence="3">CG22_combo_CG10-13_8_21_14_all_47_17</strain>
    </source>
</reference>
<dbReference type="InterPro" id="IPR036821">
    <property type="entry name" value="Peptide_deformylase_sf"/>
</dbReference>
<dbReference type="CDD" id="cd00487">
    <property type="entry name" value="Pep_deformylase"/>
    <property type="match status" value="1"/>
</dbReference>
<dbReference type="GO" id="GO:0046872">
    <property type="term" value="F:metal ion binding"/>
    <property type="evidence" value="ECO:0007669"/>
    <property type="project" value="UniProtKB-KW"/>
</dbReference>
<evidence type="ECO:0000256" key="1">
    <source>
        <dbReference type="ARBA" id="ARBA00010759"/>
    </source>
</evidence>
<dbReference type="HAMAP" id="MF_00163">
    <property type="entry name" value="Pep_deformylase"/>
    <property type="match status" value="1"/>
</dbReference>
<dbReference type="Gene3D" id="3.90.45.10">
    <property type="entry name" value="Peptide deformylase"/>
    <property type="match status" value="1"/>
</dbReference>
<dbReference type="EMBL" id="PCSZ01000028">
    <property type="protein sequence ID" value="PIP60810.1"/>
    <property type="molecule type" value="Genomic_DNA"/>
</dbReference>
<dbReference type="PRINTS" id="PR01576">
    <property type="entry name" value="PDEFORMYLASE"/>
</dbReference>
<sequence>MNQETFPIVKDPTPSLREHSRVLSMDEILTPEFQAYLDKLAATMLVEDGVGIASPQIGRNIRAIIINPTGTIESWINPEIIKASDTMVESEEGCLSVPGVYGIVKRHKKIRVRAMNRHGRMEEMDVKGFPAIVWQHEIDHVNGILFVDKAERMIKTGKHI</sequence>
<dbReference type="GO" id="GO:0042586">
    <property type="term" value="F:peptide deformylase activity"/>
    <property type="evidence" value="ECO:0007669"/>
    <property type="project" value="UniProtKB-UniRule"/>
</dbReference>
<feature type="binding site" evidence="2">
    <location>
        <position position="94"/>
    </location>
    <ligand>
        <name>Fe cation</name>
        <dbReference type="ChEBI" id="CHEBI:24875"/>
    </ligand>
</feature>
<evidence type="ECO:0000256" key="2">
    <source>
        <dbReference type="HAMAP-Rule" id="MF_00163"/>
    </source>
</evidence>
<protein>
    <recommendedName>
        <fullName evidence="2">Peptide deformylase</fullName>
        <shortName evidence="2">PDF</shortName>
        <ecNumber evidence="2">3.5.1.88</ecNumber>
    </recommendedName>
    <alternativeName>
        <fullName evidence="2">Polypeptide deformylase</fullName>
    </alternativeName>
</protein>
<dbReference type="GO" id="GO:0006412">
    <property type="term" value="P:translation"/>
    <property type="evidence" value="ECO:0007669"/>
    <property type="project" value="UniProtKB-UniRule"/>
</dbReference>
<feature type="binding site" evidence="2">
    <location>
        <position position="140"/>
    </location>
    <ligand>
        <name>Fe cation</name>
        <dbReference type="ChEBI" id="CHEBI:24875"/>
    </ligand>
</feature>
<feature type="active site" evidence="2">
    <location>
        <position position="137"/>
    </location>
</feature>
<dbReference type="PIRSF" id="PIRSF004749">
    <property type="entry name" value="Pep_def"/>
    <property type="match status" value="1"/>
</dbReference>
<dbReference type="AlphaFoldDB" id="A0A2H0BUT3"/>
<keyword evidence="2" id="KW-0408">Iron</keyword>
<keyword evidence="2" id="KW-0648">Protein biosynthesis</keyword>
<comment type="caution">
    <text evidence="3">The sequence shown here is derived from an EMBL/GenBank/DDBJ whole genome shotgun (WGS) entry which is preliminary data.</text>
</comment>
<comment type="function">
    <text evidence="2">Removes the formyl group from the N-terminal Met of newly synthesized proteins. Requires at least a dipeptide for an efficient rate of reaction. N-terminal L-methionine is a prerequisite for activity but the enzyme has broad specificity at other positions.</text>
</comment>
<dbReference type="PANTHER" id="PTHR10458:SF22">
    <property type="entry name" value="PEPTIDE DEFORMYLASE"/>
    <property type="match status" value="1"/>
</dbReference>
<feature type="binding site" evidence="2">
    <location>
        <position position="136"/>
    </location>
    <ligand>
        <name>Fe cation</name>
        <dbReference type="ChEBI" id="CHEBI:24875"/>
    </ligand>
</feature>
<keyword evidence="2" id="KW-0378">Hydrolase</keyword>
<dbReference type="Proteomes" id="UP000231581">
    <property type="component" value="Unassembled WGS sequence"/>
</dbReference>
<name>A0A2H0BUT3_9BACT</name>
<dbReference type="Pfam" id="PF01327">
    <property type="entry name" value="Pep_deformylase"/>
    <property type="match status" value="1"/>
</dbReference>
<evidence type="ECO:0000313" key="3">
    <source>
        <dbReference type="EMBL" id="PIP60810.1"/>
    </source>
</evidence>
<dbReference type="PANTHER" id="PTHR10458">
    <property type="entry name" value="PEPTIDE DEFORMYLASE"/>
    <property type="match status" value="1"/>
</dbReference>
<proteinExistence type="inferred from homology"/>
<organism evidence="3 4">
    <name type="scientific">Candidatus Uhrbacteria bacterium CG22_combo_CG10-13_8_21_14_all_47_17</name>
    <dbReference type="NCBI Taxonomy" id="1975041"/>
    <lineage>
        <taxon>Bacteria</taxon>
        <taxon>Candidatus Uhriibacteriota</taxon>
    </lineage>
</organism>
<comment type="catalytic activity">
    <reaction evidence="2">
        <text>N-terminal N-formyl-L-methionyl-[peptide] + H2O = N-terminal L-methionyl-[peptide] + formate</text>
        <dbReference type="Rhea" id="RHEA:24420"/>
        <dbReference type="Rhea" id="RHEA-COMP:10639"/>
        <dbReference type="Rhea" id="RHEA-COMP:10640"/>
        <dbReference type="ChEBI" id="CHEBI:15377"/>
        <dbReference type="ChEBI" id="CHEBI:15740"/>
        <dbReference type="ChEBI" id="CHEBI:49298"/>
        <dbReference type="ChEBI" id="CHEBI:64731"/>
        <dbReference type="EC" id="3.5.1.88"/>
    </reaction>
</comment>
<comment type="similarity">
    <text evidence="1 2">Belongs to the polypeptide deformylase family.</text>
</comment>
<accession>A0A2H0BUT3</accession>
<dbReference type="NCBIfam" id="TIGR00079">
    <property type="entry name" value="pept_deformyl"/>
    <property type="match status" value="1"/>
</dbReference>
<dbReference type="InterPro" id="IPR023635">
    <property type="entry name" value="Peptide_deformylase"/>
</dbReference>